<feature type="domain" description="STI1" evidence="6">
    <location>
        <begin position="267"/>
        <end position="306"/>
    </location>
</feature>
<dbReference type="FunFam" id="1.10.260.100:FF:000002">
    <property type="entry name" value="Stress-induced-phosphoprotein 1 (Hsp70/Hsp90-organizing)"/>
    <property type="match status" value="1"/>
</dbReference>
<comment type="subcellular location">
    <subcellularLocation>
        <location evidence="1">Cytoplasm</location>
    </subcellularLocation>
</comment>
<dbReference type="Pfam" id="PF17830">
    <property type="entry name" value="STI1-HOP_DP"/>
    <property type="match status" value="1"/>
</dbReference>
<dbReference type="Proteomes" id="UP001162640">
    <property type="component" value="Unassembled WGS sequence"/>
</dbReference>
<dbReference type="PROSITE" id="PS50005">
    <property type="entry name" value="TPR"/>
    <property type="match status" value="2"/>
</dbReference>
<dbReference type="InterPro" id="IPR011990">
    <property type="entry name" value="TPR-like_helical_dom_sf"/>
</dbReference>
<name>A0A9W7AZD2_9STRA</name>
<gene>
    <name evidence="7" type="ORF">TL16_g08103</name>
</gene>
<accession>A0A9W7AZD2</accession>
<comment type="caution">
    <text evidence="7">The sequence shown here is derived from an EMBL/GenBank/DDBJ whole genome shotgun (WGS) entry which is preliminary data.</text>
</comment>
<dbReference type="Gene3D" id="1.25.40.10">
    <property type="entry name" value="Tetratricopeptide repeat domain"/>
    <property type="match status" value="2"/>
</dbReference>
<dbReference type="EMBL" id="BLQM01000264">
    <property type="protein sequence ID" value="GMH79321.1"/>
    <property type="molecule type" value="Genomic_DNA"/>
</dbReference>
<feature type="non-terminal residue" evidence="7">
    <location>
        <position position="316"/>
    </location>
</feature>
<evidence type="ECO:0000313" key="8">
    <source>
        <dbReference type="Proteomes" id="UP001162640"/>
    </source>
</evidence>
<protein>
    <recommendedName>
        <fullName evidence="6">STI1 domain-containing protein</fullName>
    </recommendedName>
</protein>
<dbReference type="InterPro" id="IPR041243">
    <property type="entry name" value="STI1/HOP_DP"/>
</dbReference>
<dbReference type="AlphaFoldDB" id="A0A9W7AZD2"/>
<evidence type="ECO:0000256" key="5">
    <source>
        <dbReference type="PROSITE-ProRule" id="PRU00339"/>
    </source>
</evidence>
<evidence type="ECO:0000256" key="2">
    <source>
        <dbReference type="ARBA" id="ARBA00022490"/>
    </source>
</evidence>
<dbReference type="GO" id="GO:0051879">
    <property type="term" value="F:Hsp90 protein binding"/>
    <property type="evidence" value="ECO:0007669"/>
    <property type="project" value="TreeGrafter"/>
</dbReference>
<dbReference type="Pfam" id="PF13181">
    <property type="entry name" value="TPR_8"/>
    <property type="match status" value="3"/>
</dbReference>
<evidence type="ECO:0000256" key="1">
    <source>
        <dbReference type="ARBA" id="ARBA00004496"/>
    </source>
</evidence>
<evidence type="ECO:0000259" key="6">
    <source>
        <dbReference type="SMART" id="SM00727"/>
    </source>
</evidence>
<keyword evidence="2" id="KW-0963">Cytoplasm</keyword>
<dbReference type="Pfam" id="PF13432">
    <property type="entry name" value="TPR_16"/>
    <property type="match status" value="1"/>
</dbReference>
<proteinExistence type="predicted"/>
<feature type="non-terminal residue" evidence="7">
    <location>
        <position position="1"/>
    </location>
</feature>
<dbReference type="PANTHER" id="PTHR22904:SF523">
    <property type="entry name" value="STRESS-INDUCED-PHOSPHOPROTEIN 1"/>
    <property type="match status" value="1"/>
</dbReference>
<evidence type="ECO:0000313" key="7">
    <source>
        <dbReference type="EMBL" id="GMH79321.1"/>
    </source>
</evidence>
<dbReference type="SUPFAM" id="SSF48452">
    <property type="entry name" value="TPR-like"/>
    <property type="match status" value="2"/>
</dbReference>
<evidence type="ECO:0000256" key="3">
    <source>
        <dbReference type="ARBA" id="ARBA00022737"/>
    </source>
</evidence>
<dbReference type="PANTHER" id="PTHR22904">
    <property type="entry name" value="TPR REPEAT CONTAINING PROTEIN"/>
    <property type="match status" value="1"/>
</dbReference>
<dbReference type="GO" id="GO:0005737">
    <property type="term" value="C:cytoplasm"/>
    <property type="evidence" value="ECO:0007669"/>
    <property type="project" value="UniProtKB-SubCell"/>
</dbReference>
<feature type="repeat" description="TPR" evidence="5">
    <location>
        <begin position="130"/>
        <end position="163"/>
    </location>
</feature>
<dbReference type="SMART" id="SM00028">
    <property type="entry name" value="TPR"/>
    <property type="match status" value="6"/>
</dbReference>
<evidence type="ECO:0000256" key="4">
    <source>
        <dbReference type="ARBA" id="ARBA00022803"/>
    </source>
</evidence>
<dbReference type="InterPro" id="IPR019734">
    <property type="entry name" value="TPR_rpt"/>
</dbReference>
<feature type="repeat" description="TPR" evidence="5">
    <location>
        <begin position="198"/>
        <end position="231"/>
    </location>
</feature>
<organism evidence="7 8">
    <name type="scientific">Triparma laevis f. inornata</name>
    <dbReference type="NCBI Taxonomy" id="1714386"/>
    <lineage>
        <taxon>Eukaryota</taxon>
        <taxon>Sar</taxon>
        <taxon>Stramenopiles</taxon>
        <taxon>Ochrophyta</taxon>
        <taxon>Bolidophyceae</taxon>
        <taxon>Parmales</taxon>
        <taxon>Triparmaceae</taxon>
        <taxon>Triparma</taxon>
    </lineage>
</organism>
<keyword evidence="3" id="KW-0677">Repeat</keyword>
<sequence>EGNEKYKVKAFDEAIAFYDEAIALDPTNMTYITNKSAVFFARKEWDLCISICEEGLKVGKENYAPFEDRAKALTRMGKCYHKKKELGKAIEMYKASQLEAFQKDTERLLKNLELEKRKKDVAEYQDPEKAEEAKQRGNDAFRAQNWPDAIKNYEEAVKRAPTNPAIRNNLAAVLCKVMDFNGAKMHVDKALELDEKYVKAYARKGDIHVLMKENHKALEAYRAGLAIEANNKACMEGATKVTQLINAGAANMSEEEKQERAAHGMADPEIQAILQDPIIRQVLQDFQENPNAAQQAMKDVSVSTKIEKLIAAGVLQ</sequence>
<dbReference type="Gene3D" id="1.10.260.100">
    <property type="match status" value="1"/>
</dbReference>
<reference evidence="8" key="1">
    <citation type="journal article" date="2023" name="Commun. Biol.">
        <title>Genome analysis of Parmales, the sister group of diatoms, reveals the evolutionary specialization of diatoms from phago-mixotrophs to photoautotrophs.</title>
        <authorList>
            <person name="Ban H."/>
            <person name="Sato S."/>
            <person name="Yoshikawa S."/>
            <person name="Yamada K."/>
            <person name="Nakamura Y."/>
            <person name="Ichinomiya M."/>
            <person name="Sato N."/>
            <person name="Blanc-Mathieu R."/>
            <person name="Endo H."/>
            <person name="Kuwata A."/>
            <person name="Ogata H."/>
        </authorList>
    </citation>
    <scope>NUCLEOTIDE SEQUENCE [LARGE SCALE GENOMIC DNA]</scope>
</reference>
<dbReference type="SMART" id="SM00727">
    <property type="entry name" value="STI1"/>
    <property type="match status" value="1"/>
</dbReference>
<keyword evidence="4 5" id="KW-0802">TPR repeat</keyword>
<dbReference type="InterPro" id="IPR006636">
    <property type="entry name" value="STI1_HS-bd"/>
</dbReference>